<evidence type="ECO:0000259" key="1">
    <source>
        <dbReference type="SMART" id="SM00305"/>
    </source>
</evidence>
<evidence type="ECO:0000313" key="3">
    <source>
        <dbReference type="Proteomes" id="UP000239001"/>
    </source>
</evidence>
<dbReference type="NCBIfam" id="TIGR01443">
    <property type="entry name" value="intein_Cterm"/>
    <property type="match status" value="1"/>
</dbReference>
<dbReference type="GO" id="GO:0008408">
    <property type="term" value="F:3'-5' exonuclease activity"/>
    <property type="evidence" value="ECO:0007669"/>
    <property type="project" value="InterPro"/>
</dbReference>
<proteinExistence type="predicted"/>
<dbReference type="InterPro" id="IPR004805">
    <property type="entry name" value="DnaE2/DnaE/PolC"/>
</dbReference>
<reference evidence="2 3" key="2">
    <citation type="submission" date="2018-03" db="EMBL/GenBank/DDBJ databases">
        <authorList>
            <person name="Keele B.F."/>
        </authorList>
    </citation>
    <scope>NUCLEOTIDE SEQUENCE [LARGE SCALE GENOMIC DNA]</scope>
    <source>
        <strain evidence="2 3">CCALA 016</strain>
    </source>
</reference>
<dbReference type="RefSeq" id="WP_106457990.1">
    <property type="nucleotide sequence ID" value="NZ_PXOH01000019.1"/>
</dbReference>
<dbReference type="InterPro" id="IPR003586">
    <property type="entry name" value="Hint_dom_C"/>
</dbReference>
<sequence length="449" mass="50443">MVKIISRQSLGSQPVYDIGLENDHNFILNNGFIASNCFNKSHSTAYAYITFQTAYLKANYPVEYMTALLTASSDDKDKIEKYRENCQKMNITVEPPDINRSHKHFTPLKDKILFGLSAIRNLGENTIDVILKARESQGKFESLADFCSRVDLQVVKTKAIETLIYCGAFDPINPNRNQLIHDLELILPWVQKKAKEKETGQLNIFDLIKINLPDEPTQENEFAQIPSAPPVPDFPLPEKLRNEKERLGFYVSEHPLKAIQIRAKMLSPINLSELSDALKNKKVNAIVGITAIKKVTDRQGKPMAFLSLEDASGQSEAVVFASAYEKIQSILIEDHHLIVWGKVEQRDDKYQIIVEDAQLIETAKMLMVNLSIQQAINQSIQNSIKGILQGNAGEKNQGKIPVVAIIGTGNDRQFVRLGQNYWIQDESTVIQSLTNAGFSAYAQPLIKNS</sequence>
<dbReference type="CDD" id="cd04485">
    <property type="entry name" value="DnaE_OBF"/>
    <property type="match status" value="1"/>
</dbReference>
<dbReference type="NCBIfam" id="NF005616">
    <property type="entry name" value="PRK07373.1"/>
    <property type="match status" value="1"/>
</dbReference>
<dbReference type="InterPro" id="IPR004365">
    <property type="entry name" value="NA-bd_OB_tRNA"/>
</dbReference>
<dbReference type="PROSITE" id="PS50818">
    <property type="entry name" value="INTEIN_C_TER"/>
    <property type="match status" value="1"/>
</dbReference>
<dbReference type="Gene3D" id="1.10.150.870">
    <property type="match status" value="1"/>
</dbReference>
<dbReference type="AlphaFoldDB" id="A0A2T1LV71"/>
<reference evidence="2 3" key="1">
    <citation type="submission" date="2018-03" db="EMBL/GenBank/DDBJ databases">
        <title>The ancient ancestry and fast evolution of plastids.</title>
        <authorList>
            <person name="Moore K.R."/>
            <person name="Magnabosco C."/>
            <person name="Momper L."/>
            <person name="Gold D.A."/>
            <person name="Bosak T."/>
            <person name="Fournier G.P."/>
        </authorList>
    </citation>
    <scope>NUCLEOTIDE SEQUENCE [LARGE SCALE GENOMIC DNA]</scope>
    <source>
        <strain evidence="2 3">CCALA 016</strain>
    </source>
</reference>
<dbReference type="EMBL" id="PXOH01000019">
    <property type="protein sequence ID" value="PSF35577.1"/>
    <property type="molecule type" value="Genomic_DNA"/>
</dbReference>
<keyword evidence="3" id="KW-1185">Reference proteome</keyword>
<dbReference type="GO" id="GO:0006260">
    <property type="term" value="P:DNA replication"/>
    <property type="evidence" value="ECO:0007669"/>
    <property type="project" value="InterPro"/>
</dbReference>
<dbReference type="OrthoDB" id="525324at2"/>
<dbReference type="PANTHER" id="PTHR32294:SF0">
    <property type="entry name" value="DNA POLYMERASE III SUBUNIT ALPHA"/>
    <property type="match status" value="1"/>
</dbReference>
<dbReference type="Pfam" id="PF01336">
    <property type="entry name" value="tRNA_anti-codon"/>
    <property type="match status" value="1"/>
</dbReference>
<dbReference type="Pfam" id="PF14579">
    <property type="entry name" value="HHH_6"/>
    <property type="match status" value="1"/>
</dbReference>
<dbReference type="InterPro" id="IPR030934">
    <property type="entry name" value="Intein_C"/>
</dbReference>
<dbReference type="Gene3D" id="2.170.16.10">
    <property type="entry name" value="Hedgehog/Intein (Hint) domain"/>
    <property type="match status" value="1"/>
</dbReference>
<name>A0A2T1LV71_9CHRO</name>
<comment type="caution">
    <text evidence="2">The sequence shown here is derived from an EMBL/GenBank/DDBJ whole genome shotgun (WGS) entry which is preliminary data.</text>
</comment>
<dbReference type="InterPro" id="IPR029460">
    <property type="entry name" value="DNAPol_HHH"/>
</dbReference>
<accession>A0A2T1LV71</accession>
<gene>
    <name evidence="2" type="ORF">C7H19_16360</name>
</gene>
<evidence type="ECO:0000313" key="2">
    <source>
        <dbReference type="EMBL" id="PSF35577.1"/>
    </source>
</evidence>
<dbReference type="GO" id="GO:0003676">
    <property type="term" value="F:nucleic acid binding"/>
    <property type="evidence" value="ECO:0007669"/>
    <property type="project" value="InterPro"/>
</dbReference>
<dbReference type="SMART" id="SM00305">
    <property type="entry name" value="HintC"/>
    <property type="match status" value="1"/>
</dbReference>
<dbReference type="PANTHER" id="PTHR32294">
    <property type="entry name" value="DNA POLYMERASE III SUBUNIT ALPHA"/>
    <property type="match status" value="1"/>
</dbReference>
<protein>
    <submittedName>
        <fullName evidence="2">Trans-splicing intein-formed DNA polymerase III subunit alpha C-terminal partner DnaE-C</fullName>
    </submittedName>
</protein>
<feature type="domain" description="Hint" evidence="1">
    <location>
        <begin position="1"/>
        <end position="42"/>
    </location>
</feature>
<dbReference type="Proteomes" id="UP000239001">
    <property type="component" value="Unassembled WGS sequence"/>
</dbReference>
<organism evidence="2 3">
    <name type="scientific">Aphanothece hegewaldii CCALA 016</name>
    <dbReference type="NCBI Taxonomy" id="2107694"/>
    <lineage>
        <taxon>Bacteria</taxon>
        <taxon>Bacillati</taxon>
        <taxon>Cyanobacteriota</taxon>
        <taxon>Cyanophyceae</taxon>
        <taxon>Oscillatoriophycideae</taxon>
        <taxon>Chroococcales</taxon>
        <taxon>Aphanothecaceae</taxon>
        <taxon>Aphanothece</taxon>
    </lineage>
</organism>